<feature type="transmembrane region" description="Helical" evidence="11">
    <location>
        <begin position="48"/>
        <end position="67"/>
    </location>
</feature>
<feature type="transmembrane region" description="Helical" evidence="11">
    <location>
        <begin position="24"/>
        <end position="42"/>
    </location>
</feature>
<organism evidence="13 14">
    <name type="scientific">Microbacterium radiodurans</name>
    <dbReference type="NCBI Taxonomy" id="661398"/>
    <lineage>
        <taxon>Bacteria</taxon>
        <taxon>Bacillati</taxon>
        <taxon>Actinomycetota</taxon>
        <taxon>Actinomycetes</taxon>
        <taxon>Micrococcales</taxon>
        <taxon>Microbacteriaceae</taxon>
        <taxon>Microbacterium</taxon>
    </lineage>
</organism>
<dbReference type="Pfam" id="PF02518">
    <property type="entry name" value="HATPase_c"/>
    <property type="match status" value="1"/>
</dbReference>
<gene>
    <name evidence="13" type="ORF">F6B42_14405</name>
</gene>
<dbReference type="InterPro" id="IPR005467">
    <property type="entry name" value="His_kinase_dom"/>
</dbReference>
<dbReference type="PANTHER" id="PTHR42878">
    <property type="entry name" value="TWO-COMPONENT HISTIDINE KINASE"/>
    <property type="match status" value="1"/>
</dbReference>
<evidence type="ECO:0000256" key="1">
    <source>
        <dbReference type="ARBA" id="ARBA00000085"/>
    </source>
</evidence>
<dbReference type="EC" id="2.7.13.3" evidence="3"/>
<keyword evidence="5" id="KW-0808">Transferase</keyword>
<evidence type="ECO:0000256" key="11">
    <source>
        <dbReference type="SAM" id="Phobius"/>
    </source>
</evidence>
<dbReference type="OrthoDB" id="9757990at2"/>
<name>A0A5J5IMC0_9MICO</name>
<dbReference type="GO" id="GO:0000155">
    <property type="term" value="F:phosphorelay sensor kinase activity"/>
    <property type="evidence" value="ECO:0007669"/>
    <property type="project" value="InterPro"/>
</dbReference>
<dbReference type="InterPro" id="IPR003661">
    <property type="entry name" value="HisK_dim/P_dom"/>
</dbReference>
<protein>
    <recommendedName>
        <fullName evidence="10">Sensor-like histidine kinase SenX3</fullName>
        <ecNumber evidence="3">2.7.13.3</ecNumber>
    </recommendedName>
</protein>
<dbReference type="SUPFAM" id="SSF47384">
    <property type="entry name" value="Homodimeric domain of signal transducing histidine kinase"/>
    <property type="match status" value="1"/>
</dbReference>
<keyword evidence="8" id="KW-0067">ATP-binding</keyword>
<dbReference type="PRINTS" id="PR00344">
    <property type="entry name" value="BCTRLSENSOR"/>
</dbReference>
<dbReference type="GO" id="GO:0007234">
    <property type="term" value="P:osmosensory signaling via phosphorelay pathway"/>
    <property type="evidence" value="ECO:0007669"/>
    <property type="project" value="TreeGrafter"/>
</dbReference>
<feature type="transmembrane region" description="Helical" evidence="11">
    <location>
        <begin position="79"/>
        <end position="97"/>
    </location>
</feature>
<dbReference type="PANTHER" id="PTHR42878:SF7">
    <property type="entry name" value="SENSOR HISTIDINE KINASE GLRK"/>
    <property type="match status" value="1"/>
</dbReference>
<keyword evidence="7" id="KW-0418">Kinase</keyword>
<dbReference type="InterPro" id="IPR003594">
    <property type="entry name" value="HATPase_dom"/>
</dbReference>
<evidence type="ECO:0000256" key="10">
    <source>
        <dbReference type="ARBA" id="ARBA00039401"/>
    </source>
</evidence>
<dbReference type="GO" id="GO:0030295">
    <property type="term" value="F:protein kinase activator activity"/>
    <property type="evidence" value="ECO:0007669"/>
    <property type="project" value="TreeGrafter"/>
</dbReference>
<evidence type="ECO:0000256" key="8">
    <source>
        <dbReference type="ARBA" id="ARBA00022840"/>
    </source>
</evidence>
<dbReference type="RefSeq" id="WP_150420450.1">
    <property type="nucleotide sequence ID" value="NZ_VYRZ01000005.1"/>
</dbReference>
<evidence type="ECO:0000256" key="2">
    <source>
        <dbReference type="ARBA" id="ARBA00004236"/>
    </source>
</evidence>
<evidence type="ECO:0000313" key="14">
    <source>
        <dbReference type="Proteomes" id="UP000327039"/>
    </source>
</evidence>
<feature type="domain" description="Histidine kinase" evidence="12">
    <location>
        <begin position="324"/>
        <end position="533"/>
    </location>
</feature>
<dbReference type="SUPFAM" id="SSF55874">
    <property type="entry name" value="ATPase domain of HSP90 chaperone/DNA topoisomerase II/histidine kinase"/>
    <property type="match status" value="1"/>
</dbReference>
<sequence>MPHTIAVATEPSGRLRLFIRTQSPVTVATVLILAVAAGFGLPAEAPPLIAGIALIAAATVASLALPWERLEVRWQAGPAVLDLAGIALVSVALYPALQTFAALAIVPAVWLAMVGGVPGLVIALIGSYAAAFAPVLVRGGGASEWASALSFAVIIPLAAVIGYVLARRYLRANEERDGAIAKRSAALDEVERLSQIVQAFAETVDAGVLILDERGEPLIANERLRVFADIGGYDAAAGAASLTFGADQATLVPEEDLPIRRFLNGQAVDAELVWAGQPGAQSALLVSGHQLMREDGSPLGSALIAQEVTEVVRAGREREDAMATLAHELRTPLTSIIGYVDLINAQGVPPEAEDSLRVIARNAEHLVTLSASFLNGMRDILDVKIEQLDLREMVEVSVEVLRGTRDGAAREWVVDLPTELSGAGDRDGVFEVLANVLGNAVKYSPPGGLIEVTAAVSHPYVEITIANEGTPIAPQDLARIFDRFYRGANARNAVAGTGIGLSVSRDIMKASGGAITVSNTPSGVAFVIGMPAA</sequence>
<keyword evidence="9" id="KW-0902">Two-component regulatory system</keyword>
<dbReference type="Gene3D" id="3.30.565.10">
    <property type="entry name" value="Histidine kinase-like ATPase, C-terminal domain"/>
    <property type="match status" value="1"/>
</dbReference>
<keyword evidence="14" id="KW-1185">Reference proteome</keyword>
<evidence type="ECO:0000256" key="9">
    <source>
        <dbReference type="ARBA" id="ARBA00023012"/>
    </source>
</evidence>
<evidence type="ECO:0000313" key="13">
    <source>
        <dbReference type="EMBL" id="KAA9083740.1"/>
    </source>
</evidence>
<dbReference type="PROSITE" id="PS50109">
    <property type="entry name" value="HIS_KIN"/>
    <property type="match status" value="1"/>
</dbReference>
<evidence type="ECO:0000256" key="4">
    <source>
        <dbReference type="ARBA" id="ARBA00022553"/>
    </source>
</evidence>
<dbReference type="InterPro" id="IPR004358">
    <property type="entry name" value="Sig_transdc_His_kin-like_C"/>
</dbReference>
<dbReference type="GO" id="GO:0005886">
    <property type="term" value="C:plasma membrane"/>
    <property type="evidence" value="ECO:0007669"/>
    <property type="project" value="UniProtKB-SubCell"/>
</dbReference>
<comment type="catalytic activity">
    <reaction evidence="1">
        <text>ATP + protein L-histidine = ADP + protein N-phospho-L-histidine.</text>
        <dbReference type="EC" id="2.7.13.3"/>
    </reaction>
</comment>
<dbReference type="Gene3D" id="1.10.287.130">
    <property type="match status" value="1"/>
</dbReference>
<comment type="caution">
    <text evidence="13">The sequence shown here is derived from an EMBL/GenBank/DDBJ whole genome shotgun (WGS) entry which is preliminary data.</text>
</comment>
<proteinExistence type="predicted"/>
<dbReference type="SMART" id="SM00387">
    <property type="entry name" value="HATPase_c"/>
    <property type="match status" value="1"/>
</dbReference>
<dbReference type="CDD" id="cd00082">
    <property type="entry name" value="HisKA"/>
    <property type="match status" value="1"/>
</dbReference>
<dbReference type="InterPro" id="IPR050351">
    <property type="entry name" value="BphY/WalK/GraS-like"/>
</dbReference>
<evidence type="ECO:0000256" key="7">
    <source>
        <dbReference type="ARBA" id="ARBA00022777"/>
    </source>
</evidence>
<dbReference type="EMBL" id="VYRZ01000005">
    <property type="protein sequence ID" value="KAA9083740.1"/>
    <property type="molecule type" value="Genomic_DNA"/>
</dbReference>
<evidence type="ECO:0000256" key="3">
    <source>
        <dbReference type="ARBA" id="ARBA00012438"/>
    </source>
</evidence>
<reference evidence="14" key="1">
    <citation type="submission" date="2019-09" db="EMBL/GenBank/DDBJ databases">
        <title>Mumia zhuanghuii sp. nov. isolated from the intestinal contents of plateau pika (Ochotona curzoniae) in the Qinghai-Tibet plateau of China.</title>
        <authorList>
            <person name="Tian Z."/>
        </authorList>
    </citation>
    <scope>NUCLEOTIDE SEQUENCE [LARGE SCALE GENOMIC DNA]</scope>
    <source>
        <strain evidence="14">DSM 25564</strain>
    </source>
</reference>
<dbReference type="Pfam" id="PF00512">
    <property type="entry name" value="HisKA"/>
    <property type="match status" value="1"/>
</dbReference>
<dbReference type="InterPro" id="IPR036097">
    <property type="entry name" value="HisK_dim/P_sf"/>
</dbReference>
<keyword evidence="11" id="KW-1133">Transmembrane helix</keyword>
<accession>A0A5J5IMC0</accession>
<keyword evidence="4" id="KW-0597">Phosphoprotein</keyword>
<keyword evidence="11" id="KW-0472">Membrane</keyword>
<dbReference type="GO" id="GO:0005524">
    <property type="term" value="F:ATP binding"/>
    <property type="evidence" value="ECO:0007669"/>
    <property type="project" value="UniProtKB-KW"/>
</dbReference>
<evidence type="ECO:0000256" key="5">
    <source>
        <dbReference type="ARBA" id="ARBA00022679"/>
    </source>
</evidence>
<feature type="transmembrane region" description="Helical" evidence="11">
    <location>
        <begin position="109"/>
        <end position="133"/>
    </location>
</feature>
<comment type="subcellular location">
    <subcellularLocation>
        <location evidence="2">Cell membrane</location>
    </subcellularLocation>
</comment>
<keyword evidence="6" id="KW-0547">Nucleotide-binding</keyword>
<dbReference type="InterPro" id="IPR036890">
    <property type="entry name" value="HATPase_C_sf"/>
</dbReference>
<feature type="transmembrane region" description="Helical" evidence="11">
    <location>
        <begin position="145"/>
        <end position="166"/>
    </location>
</feature>
<dbReference type="Proteomes" id="UP000327039">
    <property type="component" value="Unassembled WGS sequence"/>
</dbReference>
<evidence type="ECO:0000256" key="6">
    <source>
        <dbReference type="ARBA" id="ARBA00022741"/>
    </source>
</evidence>
<keyword evidence="11" id="KW-0812">Transmembrane</keyword>
<dbReference type="AlphaFoldDB" id="A0A5J5IMC0"/>
<evidence type="ECO:0000259" key="12">
    <source>
        <dbReference type="PROSITE" id="PS50109"/>
    </source>
</evidence>
<dbReference type="SMART" id="SM00388">
    <property type="entry name" value="HisKA"/>
    <property type="match status" value="1"/>
</dbReference>
<dbReference type="GO" id="GO:0000156">
    <property type="term" value="F:phosphorelay response regulator activity"/>
    <property type="evidence" value="ECO:0007669"/>
    <property type="project" value="TreeGrafter"/>
</dbReference>